<dbReference type="GO" id="GO:0016787">
    <property type="term" value="F:hydrolase activity"/>
    <property type="evidence" value="ECO:0007669"/>
    <property type="project" value="UniProtKB-KW"/>
</dbReference>
<accession>A0A939C253</accession>
<keyword evidence="3" id="KW-1133">Transmembrane helix</keyword>
<dbReference type="CDD" id="cd05829">
    <property type="entry name" value="Sortase_F"/>
    <property type="match status" value="1"/>
</dbReference>
<keyword evidence="5" id="KW-1185">Reference proteome</keyword>
<feature type="region of interest" description="Disordered" evidence="2">
    <location>
        <begin position="1"/>
        <end position="34"/>
    </location>
</feature>
<dbReference type="Pfam" id="PF04203">
    <property type="entry name" value="Sortase"/>
    <property type="match status" value="1"/>
</dbReference>
<feature type="compositionally biased region" description="Low complexity" evidence="2">
    <location>
        <begin position="108"/>
        <end position="121"/>
    </location>
</feature>
<evidence type="ECO:0000256" key="3">
    <source>
        <dbReference type="SAM" id="Phobius"/>
    </source>
</evidence>
<evidence type="ECO:0000313" key="5">
    <source>
        <dbReference type="Proteomes" id="UP000663801"/>
    </source>
</evidence>
<name>A0A939C253_9ACTN</name>
<sequence>MTDRPSAPNGTTDTSPLPAAGSSTVPSAPDRPAAGARRQAVLSLAVGLLLLVSAPVAWFALRPDPAGQQVDTVGADRAAALQAAPTPPVDVTADAAVPVVAPTTAPAATAIDTPVPSTPQADPAPVPAAAPAAPPAPAAPADPTRIRVPALGVDASVVPIGVQASGELEIPADVATVGWYRYGPTPGNDTGSAVLSGHVDAADQGPGTFARLGDLQPGDAIEVTDSTGASRSFSVVAREEWQKADVPLDRIFDRGGEGRLVLITCGGAFDRETLGYQDNIAVTAVLSEG</sequence>
<protein>
    <submittedName>
        <fullName evidence="4">Class F sortase</fullName>
    </submittedName>
</protein>
<evidence type="ECO:0000256" key="2">
    <source>
        <dbReference type="SAM" id="MobiDB-lite"/>
    </source>
</evidence>
<evidence type="ECO:0000313" key="4">
    <source>
        <dbReference type="EMBL" id="MBM9475696.1"/>
    </source>
</evidence>
<dbReference type="InterPro" id="IPR023365">
    <property type="entry name" value="Sortase_dom-sf"/>
</dbReference>
<dbReference type="EMBL" id="JAERWL010000005">
    <property type="protein sequence ID" value="MBM9475696.1"/>
    <property type="molecule type" value="Genomic_DNA"/>
</dbReference>
<dbReference type="InterPro" id="IPR042001">
    <property type="entry name" value="Sortase_F"/>
</dbReference>
<organism evidence="4 5">
    <name type="scientific">Nakamurella flavida</name>
    <dbReference type="NCBI Taxonomy" id="363630"/>
    <lineage>
        <taxon>Bacteria</taxon>
        <taxon>Bacillati</taxon>
        <taxon>Actinomycetota</taxon>
        <taxon>Actinomycetes</taxon>
        <taxon>Nakamurellales</taxon>
        <taxon>Nakamurellaceae</taxon>
        <taxon>Nakamurella</taxon>
    </lineage>
</organism>
<dbReference type="InterPro" id="IPR005754">
    <property type="entry name" value="Sortase"/>
</dbReference>
<dbReference type="Gene3D" id="2.40.260.10">
    <property type="entry name" value="Sortase"/>
    <property type="match status" value="1"/>
</dbReference>
<feature type="region of interest" description="Disordered" evidence="2">
    <location>
        <begin position="108"/>
        <end position="141"/>
    </location>
</feature>
<dbReference type="RefSeq" id="WP_205255798.1">
    <property type="nucleotide sequence ID" value="NZ_BAAAPV010000002.1"/>
</dbReference>
<keyword evidence="3" id="KW-0812">Transmembrane</keyword>
<dbReference type="AlphaFoldDB" id="A0A939C253"/>
<proteinExistence type="predicted"/>
<feature type="compositionally biased region" description="Polar residues" evidence="2">
    <location>
        <begin position="8"/>
        <end position="26"/>
    </location>
</feature>
<dbReference type="SUPFAM" id="SSF63817">
    <property type="entry name" value="Sortase"/>
    <property type="match status" value="1"/>
</dbReference>
<evidence type="ECO:0000256" key="1">
    <source>
        <dbReference type="ARBA" id="ARBA00022801"/>
    </source>
</evidence>
<keyword evidence="3" id="KW-0472">Membrane</keyword>
<reference evidence="4" key="1">
    <citation type="submission" date="2021-01" db="EMBL/GenBank/DDBJ databases">
        <title>KCTC 19127 draft genome.</title>
        <authorList>
            <person name="An D."/>
        </authorList>
    </citation>
    <scope>NUCLEOTIDE SEQUENCE</scope>
    <source>
        <strain evidence="4">KCTC 19127</strain>
    </source>
</reference>
<dbReference type="Proteomes" id="UP000663801">
    <property type="component" value="Unassembled WGS sequence"/>
</dbReference>
<feature type="transmembrane region" description="Helical" evidence="3">
    <location>
        <begin position="40"/>
        <end position="61"/>
    </location>
</feature>
<keyword evidence="1" id="KW-0378">Hydrolase</keyword>
<comment type="caution">
    <text evidence="4">The sequence shown here is derived from an EMBL/GenBank/DDBJ whole genome shotgun (WGS) entry which is preliminary data.</text>
</comment>
<gene>
    <name evidence="4" type="ORF">JL107_04470</name>
</gene>
<feature type="compositionally biased region" description="Pro residues" evidence="2">
    <location>
        <begin position="122"/>
        <end position="140"/>
    </location>
</feature>